<evidence type="ECO:0000256" key="1">
    <source>
        <dbReference type="ARBA" id="ARBA00010641"/>
    </source>
</evidence>
<proteinExistence type="inferred from homology"/>
<accession>A0ABY4QY32</accession>
<evidence type="ECO:0000313" key="9">
    <source>
        <dbReference type="Proteomes" id="UP001056336"/>
    </source>
</evidence>
<evidence type="ECO:0000259" key="6">
    <source>
        <dbReference type="Pfam" id="PF04542"/>
    </source>
</evidence>
<dbReference type="EMBL" id="CP097332">
    <property type="protein sequence ID" value="UQX88172.1"/>
    <property type="molecule type" value="Genomic_DNA"/>
</dbReference>
<dbReference type="Gene3D" id="1.10.1740.10">
    <property type="match status" value="1"/>
</dbReference>
<dbReference type="PANTHER" id="PTHR43133:SF8">
    <property type="entry name" value="RNA POLYMERASE SIGMA FACTOR HI_1459-RELATED"/>
    <property type="match status" value="1"/>
</dbReference>
<evidence type="ECO:0000313" key="8">
    <source>
        <dbReference type="EMBL" id="UQX88172.1"/>
    </source>
</evidence>
<keyword evidence="5" id="KW-0804">Transcription</keyword>
<dbReference type="InterPro" id="IPR039425">
    <property type="entry name" value="RNA_pol_sigma-70-like"/>
</dbReference>
<keyword evidence="3" id="KW-0731">Sigma factor</keyword>
<dbReference type="InterPro" id="IPR027383">
    <property type="entry name" value="Znf_put"/>
</dbReference>
<evidence type="ECO:0000259" key="7">
    <source>
        <dbReference type="Pfam" id="PF13490"/>
    </source>
</evidence>
<dbReference type="InterPro" id="IPR041916">
    <property type="entry name" value="Anti_sigma_zinc_sf"/>
</dbReference>
<dbReference type="Pfam" id="PF13490">
    <property type="entry name" value="zf-HC2"/>
    <property type="match status" value="1"/>
</dbReference>
<dbReference type="InterPro" id="IPR014284">
    <property type="entry name" value="RNA_pol_sigma-70_dom"/>
</dbReference>
<dbReference type="InterPro" id="IPR013325">
    <property type="entry name" value="RNA_pol_sigma_r2"/>
</dbReference>
<protein>
    <submittedName>
        <fullName evidence="8">Sigma-70 family RNA polymerase sigma factor</fullName>
    </submittedName>
</protein>
<reference evidence="8" key="1">
    <citation type="journal article" date="2018" name="Int. J. Syst. Evol. Microbiol.">
        <title>Jatrophihabitans telluris sp. nov., isolated from sediment soil of lava forest wetlands and the emended description of the genus Jatrophihabitans.</title>
        <authorList>
            <person name="Lee K.C."/>
            <person name="Suh M.K."/>
            <person name="Eom M.K."/>
            <person name="Kim K.K."/>
            <person name="Kim J.S."/>
            <person name="Kim D.S."/>
            <person name="Ko S.H."/>
            <person name="Shin Y.K."/>
            <person name="Lee J.S."/>
        </authorList>
    </citation>
    <scope>NUCLEOTIDE SEQUENCE</scope>
    <source>
        <strain evidence="8">N237</strain>
    </source>
</reference>
<dbReference type="PANTHER" id="PTHR43133">
    <property type="entry name" value="RNA POLYMERASE ECF-TYPE SIGMA FACTO"/>
    <property type="match status" value="1"/>
</dbReference>
<evidence type="ECO:0000256" key="5">
    <source>
        <dbReference type="ARBA" id="ARBA00023163"/>
    </source>
</evidence>
<dbReference type="SUPFAM" id="SSF88946">
    <property type="entry name" value="Sigma2 domain of RNA polymerase sigma factors"/>
    <property type="match status" value="1"/>
</dbReference>
<dbReference type="InterPro" id="IPR007627">
    <property type="entry name" value="RNA_pol_sigma70_r2"/>
</dbReference>
<feature type="domain" description="Putative zinc-finger" evidence="7">
    <location>
        <begin position="200"/>
        <end position="234"/>
    </location>
</feature>
<dbReference type="RefSeq" id="WP_249771414.1">
    <property type="nucleotide sequence ID" value="NZ_CP097332.1"/>
</dbReference>
<organism evidence="8 9">
    <name type="scientific">Jatrophihabitans telluris</name>
    <dbReference type="NCBI Taxonomy" id="2038343"/>
    <lineage>
        <taxon>Bacteria</taxon>
        <taxon>Bacillati</taxon>
        <taxon>Actinomycetota</taxon>
        <taxon>Actinomycetes</taxon>
        <taxon>Jatrophihabitantales</taxon>
        <taxon>Jatrophihabitantaceae</taxon>
        <taxon>Jatrophihabitans</taxon>
    </lineage>
</organism>
<gene>
    <name evidence="8" type="ORF">M6D93_18055</name>
</gene>
<dbReference type="Pfam" id="PF04542">
    <property type="entry name" value="Sigma70_r2"/>
    <property type="match status" value="1"/>
</dbReference>
<dbReference type="SUPFAM" id="SSF88659">
    <property type="entry name" value="Sigma3 and sigma4 domains of RNA polymerase sigma factors"/>
    <property type="match status" value="1"/>
</dbReference>
<dbReference type="Gene3D" id="1.10.10.10">
    <property type="entry name" value="Winged helix-like DNA-binding domain superfamily/Winged helix DNA-binding domain"/>
    <property type="match status" value="1"/>
</dbReference>
<dbReference type="NCBIfam" id="TIGR02937">
    <property type="entry name" value="sigma70-ECF"/>
    <property type="match status" value="1"/>
</dbReference>
<feature type="domain" description="RNA polymerase sigma-70 region 2" evidence="6">
    <location>
        <begin position="34"/>
        <end position="97"/>
    </location>
</feature>
<evidence type="ECO:0000256" key="2">
    <source>
        <dbReference type="ARBA" id="ARBA00023015"/>
    </source>
</evidence>
<keyword evidence="2" id="KW-0805">Transcription regulation</keyword>
<reference evidence="8" key="2">
    <citation type="submission" date="2022-05" db="EMBL/GenBank/DDBJ databases">
        <authorList>
            <person name="Kim J.-S."/>
            <person name="Lee K."/>
            <person name="Suh M."/>
            <person name="Eom M."/>
            <person name="Kim J.-S."/>
            <person name="Kim D.-S."/>
            <person name="Ko S.-H."/>
            <person name="Shin Y."/>
            <person name="Lee J.-S."/>
        </authorList>
    </citation>
    <scope>NUCLEOTIDE SEQUENCE</scope>
    <source>
        <strain evidence="8">N237</strain>
    </source>
</reference>
<keyword evidence="9" id="KW-1185">Reference proteome</keyword>
<sequence>MNEERHGYDPDGELLDADIVAQVRGGDPDAYGVLWARHARAARAFARQIGRSNDVDDIVSEAFAKILSAILGGGGPTSAFRAYLLSTVRRLSIDNGRSTYGQVVLTDMIEDLDPRMAPDEGSRYLERMEYGAALRAWQSLPDEPRELLWHTLIQEETAASLADELGTSPNGVSSRSRRARERLRQAFLQEHVLDSADDQCQLVRTHLGAYQRGGLASRVVRLVREHLAGCDGCRRAESEVADVNSRLRHATRPGRTD</sequence>
<dbReference type="InterPro" id="IPR013324">
    <property type="entry name" value="RNA_pol_sigma_r3/r4-like"/>
</dbReference>
<keyword evidence="4" id="KW-0238">DNA-binding</keyword>
<dbReference type="Proteomes" id="UP001056336">
    <property type="component" value="Chromosome"/>
</dbReference>
<dbReference type="Gene3D" id="1.10.10.1320">
    <property type="entry name" value="Anti-sigma factor, zinc-finger domain"/>
    <property type="match status" value="1"/>
</dbReference>
<name>A0ABY4QY32_9ACTN</name>
<evidence type="ECO:0000256" key="3">
    <source>
        <dbReference type="ARBA" id="ARBA00023082"/>
    </source>
</evidence>
<comment type="similarity">
    <text evidence="1">Belongs to the sigma-70 factor family. ECF subfamily.</text>
</comment>
<evidence type="ECO:0000256" key="4">
    <source>
        <dbReference type="ARBA" id="ARBA00023125"/>
    </source>
</evidence>
<dbReference type="InterPro" id="IPR036388">
    <property type="entry name" value="WH-like_DNA-bd_sf"/>
</dbReference>